<dbReference type="InParanoid" id="A8NZF8"/>
<reference evidence="2 3" key="1">
    <citation type="journal article" date="2010" name="Proc. Natl. Acad. Sci. U.S.A.">
        <title>Insights into evolution of multicellular fungi from the assembled chromosomes of the mushroom Coprinopsis cinerea (Coprinus cinereus).</title>
        <authorList>
            <person name="Stajich J.E."/>
            <person name="Wilke S.K."/>
            <person name="Ahren D."/>
            <person name="Au C.H."/>
            <person name="Birren B.W."/>
            <person name="Borodovsky M."/>
            <person name="Burns C."/>
            <person name="Canback B."/>
            <person name="Casselton L.A."/>
            <person name="Cheng C.K."/>
            <person name="Deng J."/>
            <person name="Dietrich F.S."/>
            <person name="Fargo D.C."/>
            <person name="Farman M.L."/>
            <person name="Gathman A.C."/>
            <person name="Goldberg J."/>
            <person name="Guigo R."/>
            <person name="Hoegger P.J."/>
            <person name="Hooker J.B."/>
            <person name="Huggins A."/>
            <person name="James T.Y."/>
            <person name="Kamada T."/>
            <person name="Kilaru S."/>
            <person name="Kodira C."/>
            <person name="Kues U."/>
            <person name="Kupfer D."/>
            <person name="Kwan H.S."/>
            <person name="Lomsadze A."/>
            <person name="Li W."/>
            <person name="Lilly W.W."/>
            <person name="Ma L.J."/>
            <person name="Mackey A.J."/>
            <person name="Manning G."/>
            <person name="Martin F."/>
            <person name="Muraguchi H."/>
            <person name="Natvig D.O."/>
            <person name="Palmerini H."/>
            <person name="Ramesh M.A."/>
            <person name="Rehmeyer C.J."/>
            <person name="Roe B.A."/>
            <person name="Shenoy N."/>
            <person name="Stanke M."/>
            <person name="Ter-Hovhannisyan V."/>
            <person name="Tunlid A."/>
            <person name="Velagapudi R."/>
            <person name="Vision T.J."/>
            <person name="Zeng Q."/>
            <person name="Zolan M.E."/>
            <person name="Pukkila P.J."/>
        </authorList>
    </citation>
    <scope>NUCLEOTIDE SEQUENCE [LARGE SCALE GENOMIC DNA]</scope>
    <source>
        <strain evidence="3">Okayama-7 / 130 / ATCC MYA-4618 / FGSC 9003</strain>
    </source>
</reference>
<feature type="compositionally biased region" description="Acidic residues" evidence="1">
    <location>
        <begin position="238"/>
        <end position="251"/>
    </location>
</feature>
<protein>
    <submittedName>
        <fullName evidence="2">Uncharacterized protein</fullName>
    </submittedName>
</protein>
<dbReference type="AlphaFoldDB" id="A8NZF8"/>
<organism evidence="2 3">
    <name type="scientific">Coprinopsis cinerea (strain Okayama-7 / 130 / ATCC MYA-4618 / FGSC 9003)</name>
    <name type="common">Inky cap fungus</name>
    <name type="synonym">Hormographiella aspergillata</name>
    <dbReference type="NCBI Taxonomy" id="240176"/>
    <lineage>
        <taxon>Eukaryota</taxon>
        <taxon>Fungi</taxon>
        <taxon>Dikarya</taxon>
        <taxon>Basidiomycota</taxon>
        <taxon>Agaricomycotina</taxon>
        <taxon>Agaricomycetes</taxon>
        <taxon>Agaricomycetidae</taxon>
        <taxon>Agaricales</taxon>
        <taxon>Agaricineae</taxon>
        <taxon>Psathyrellaceae</taxon>
        <taxon>Coprinopsis</taxon>
    </lineage>
</organism>
<feature type="compositionally biased region" description="Low complexity" evidence="1">
    <location>
        <begin position="13"/>
        <end position="29"/>
    </location>
</feature>
<comment type="caution">
    <text evidence="2">The sequence shown here is derived from an EMBL/GenBank/DDBJ whole genome shotgun (WGS) entry which is preliminary data.</text>
</comment>
<dbReference type="Proteomes" id="UP000001861">
    <property type="component" value="Unassembled WGS sequence"/>
</dbReference>
<gene>
    <name evidence="2" type="ORF">CC1G_08682</name>
</gene>
<proteinExistence type="predicted"/>
<feature type="region of interest" description="Disordered" evidence="1">
    <location>
        <begin position="222"/>
        <end position="251"/>
    </location>
</feature>
<dbReference type="VEuPathDB" id="FungiDB:CC1G_08682"/>
<feature type="compositionally biased region" description="Acidic residues" evidence="1">
    <location>
        <begin position="184"/>
        <end position="194"/>
    </location>
</feature>
<feature type="region of interest" description="Disordered" evidence="1">
    <location>
        <begin position="182"/>
        <end position="209"/>
    </location>
</feature>
<dbReference type="EMBL" id="AACS02000006">
    <property type="protein sequence ID" value="EAU84141.1"/>
    <property type="molecule type" value="Genomic_DNA"/>
</dbReference>
<dbReference type="GeneID" id="6014231"/>
<accession>A8NZF8</accession>
<sequence length="251" mass="27907">MSQTTPKTPRRLTSAPSTASATDAGDTSDNQFTTPKAKGSLKRNHDTVEASDTIYSIDKRFVVSRQHGYPPSQIHGWGALLCDGPPSDDYYVPEPLPPKKRRRTEPRPVVSKPAPTLNGDSSWSDFDFSSDGFGDWRSSDDRIDEEEEEEEEKEEEEVDEKDLPWYKRERLERVDAMIKKSDEYAEQEDAEEELERAANRGKADPIDAVDNATEEAEVVEDGALTDAGNGGIVLAEPEATDNEDDDAPEEA</sequence>
<evidence type="ECO:0000313" key="2">
    <source>
        <dbReference type="EMBL" id="EAU84141.1"/>
    </source>
</evidence>
<evidence type="ECO:0000313" key="3">
    <source>
        <dbReference type="Proteomes" id="UP000001861"/>
    </source>
</evidence>
<feature type="compositionally biased region" description="Low complexity" evidence="1">
    <location>
        <begin position="119"/>
        <end position="136"/>
    </location>
</feature>
<feature type="region of interest" description="Disordered" evidence="1">
    <location>
        <begin position="67"/>
        <end position="167"/>
    </location>
</feature>
<evidence type="ECO:0000256" key="1">
    <source>
        <dbReference type="SAM" id="MobiDB-lite"/>
    </source>
</evidence>
<keyword evidence="3" id="KW-1185">Reference proteome</keyword>
<feature type="region of interest" description="Disordered" evidence="1">
    <location>
        <begin position="1"/>
        <end position="55"/>
    </location>
</feature>
<name>A8NZF8_COPC7</name>
<feature type="compositionally biased region" description="Basic and acidic residues" evidence="1">
    <location>
        <begin position="195"/>
        <end position="205"/>
    </location>
</feature>
<feature type="compositionally biased region" description="Acidic residues" evidence="1">
    <location>
        <begin position="142"/>
        <end position="160"/>
    </location>
</feature>
<dbReference type="RefSeq" id="XP_001837669.1">
    <property type="nucleotide sequence ID" value="XM_001837617.1"/>
</dbReference>
<dbReference type="KEGG" id="cci:CC1G_08682"/>